<dbReference type="InterPro" id="IPR040319">
    <property type="entry name" value="LSD1-like"/>
</dbReference>
<dbReference type="AlphaFoldDB" id="A0A2R6WDZ0"/>
<evidence type="ECO:0000256" key="1">
    <source>
        <dbReference type="ARBA" id="ARBA00004123"/>
    </source>
</evidence>
<feature type="domain" description="Zinc finger LSD1-type" evidence="3">
    <location>
        <begin position="58"/>
        <end position="82"/>
    </location>
</feature>
<dbReference type="OMA" id="CAGMEMS"/>
<dbReference type="EMBL" id="KZ772775">
    <property type="protein sequence ID" value="PTQ32065.1"/>
    <property type="molecule type" value="Genomic_DNA"/>
</dbReference>
<dbReference type="GO" id="GO:0005634">
    <property type="term" value="C:nucleus"/>
    <property type="evidence" value="ECO:0007669"/>
    <property type="project" value="UniProtKB-SubCell"/>
</dbReference>
<dbReference type="InterPro" id="IPR005735">
    <property type="entry name" value="Znf_LSD1"/>
</dbReference>
<gene>
    <name evidence="4" type="ORF">MARPO_0103s0036</name>
</gene>
<dbReference type="OrthoDB" id="5594417at2759"/>
<dbReference type="NCBIfam" id="TIGR01053">
    <property type="entry name" value="LSD1"/>
    <property type="match status" value="2"/>
</dbReference>
<proteinExistence type="predicted"/>
<dbReference type="Gramene" id="Mp1g00510.1">
    <property type="protein sequence ID" value="Mp1g00510.1.cds1"/>
    <property type="gene ID" value="Mp1g00510"/>
</dbReference>
<organism evidence="4 5">
    <name type="scientific">Marchantia polymorpha</name>
    <name type="common">Common liverwort</name>
    <name type="synonym">Marchantia aquatica</name>
    <dbReference type="NCBI Taxonomy" id="3197"/>
    <lineage>
        <taxon>Eukaryota</taxon>
        <taxon>Viridiplantae</taxon>
        <taxon>Streptophyta</taxon>
        <taxon>Embryophyta</taxon>
        <taxon>Marchantiophyta</taxon>
        <taxon>Marchantiopsida</taxon>
        <taxon>Marchantiidae</taxon>
        <taxon>Marchantiales</taxon>
        <taxon>Marchantiaceae</taxon>
        <taxon>Marchantia</taxon>
    </lineage>
</organism>
<sequence length="119" mass="12658">MSGTLIPYPTQQQQQHQHQQCQLYCGGCGTLLVYPYGSNHVRCALCSFVTNAPAHLNCGSCGLLLMYPAGAHAVKCSSCQFITCLAPQTQTVIVENPMTLDDSGQLVSSVAVGITTKHA</sequence>
<evidence type="ECO:0000313" key="4">
    <source>
        <dbReference type="EMBL" id="PTQ32065.1"/>
    </source>
</evidence>
<protein>
    <recommendedName>
        <fullName evidence="3">Zinc finger LSD1-type domain-containing protein</fullName>
    </recommendedName>
</protein>
<evidence type="ECO:0000256" key="2">
    <source>
        <dbReference type="ARBA" id="ARBA00023242"/>
    </source>
</evidence>
<feature type="domain" description="Zinc finger LSD1-type" evidence="3">
    <location>
        <begin position="25"/>
        <end position="49"/>
    </location>
</feature>
<keyword evidence="5" id="KW-1185">Reference proteome</keyword>
<evidence type="ECO:0000313" key="5">
    <source>
        <dbReference type="Proteomes" id="UP000244005"/>
    </source>
</evidence>
<dbReference type="Pfam" id="PF06943">
    <property type="entry name" value="zf-LSD1"/>
    <property type="match status" value="2"/>
</dbReference>
<dbReference type="PANTHER" id="PTHR31747:SF3">
    <property type="entry name" value="PROTEIN LSD1"/>
    <property type="match status" value="1"/>
</dbReference>
<evidence type="ECO:0000259" key="3">
    <source>
        <dbReference type="Pfam" id="PF06943"/>
    </source>
</evidence>
<reference evidence="5" key="1">
    <citation type="journal article" date="2017" name="Cell">
        <title>Insights into land plant evolution garnered from the Marchantia polymorpha genome.</title>
        <authorList>
            <person name="Bowman J.L."/>
            <person name="Kohchi T."/>
            <person name="Yamato K.T."/>
            <person name="Jenkins J."/>
            <person name="Shu S."/>
            <person name="Ishizaki K."/>
            <person name="Yamaoka S."/>
            <person name="Nishihama R."/>
            <person name="Nakamura Y."/>
            <person name="Berger F."/>
            <person name="Adam C."/>
            <person name="Aki S.S."/>
            <person name="Althoff F."/>
            <person name="Araki T."/>
            <person name="Arteaga-Vazquez M.A."/>
            <person name="Balasubrmanian S."/>
            <person name="Barry K."/>
            <person name="Bauer D."/>
            <person name="Boehm C.R."/>
            <person name="Briginshaw L."/>
            <person name="Caballero-Perez J."/>
            <person name="Catarino B."/>
            <person name="Chen F."/>
            <person name="Chiyoda S."/>
            <person name="Chovatia M."/>
            <person name="Davies K.M."/>
            <person name="Delmans M."/>
            <person name="Demura T."/>
            <person name="Dierschke T."/>
            <person name="Dolan L."/>
            <person name="Dorantes-Acosta A.E."/>
            <person name="Eklund D.M."/>
            <person name="Florent S.N."/>
            <person name="Flores-Sandoval E."/>
            <person name="Fujiyama A."/>
            <person name="Fukuzawa H."/>
            <person name="Galik B."/>
            <person name="Grimanelli D."/>
            <person name="Grimwood J."/>
            <person name="Grossniklaus U."/>
            <person name="Hamada T."/>
            <person name="Haseloff J."/>
            <person name="Hetherington A.J."/>
            <person name="Higo A."/>
            <person name="Hirakawa Y."/>
            <person name="Hundley H.N."/>
            <person name="Ikeda Y."/>
            <person name="Inoue K."/>
            <person name="Inoue S.I."/>
            <person name="Ishida S."/>
            <person name="Jia Q."/>
            <person name="Kakita M."/>
            <person name="Kanazawa T."/>
            <person name="Kawai Y."/>
            <person name="Kawashima T."/>
            <person name="Kennedy M."/>
            <person name="Kinose K."/>
            <person name="Kinoshita T."/>
            <person name="Kohara Y."/>
            <person name="Koide E."/>
            <person name="Komatsu K."/>
            <person name="Kopischke S."/>
            <person name="Kubo M."/>
            <person name="Kyozuka J."/>
            <person name="Lagercrantz U."/>
            <person name="Lin S.S."/>
            <person name="Lindquist E."/>
            <person name="Lipzen A.M."/>
            <person name="Lu C.W."/>
            <person name="De Luna E."/>
            <person name="Martienssen R.A."/>
            <person name="Minamino N."/>
            <person name="Mizutani M."/>
            <person name="Mizutani M."/>
            <person name="Mochizuki N."/>
            <person name="Monte I."/>
            <person name="Mosher R."/>
            <person name="Nagasaki H."/>
            <person name="Nakagami H."/>
            <person name="Naramoto S."/>
            <person name="Nishitani K."/>
            <person name="Ohtani M."/>
            <person name="Okamoto T."/>
            <person name="Okumura M."/>
            <person name="Phillips J."/>
            <person name="Pollak B."/>
            <person name="Reinders A."/>
            <person name="Rovekamp M."/>
            <person name="Sano R."/>
            <person name="Sawa S."/>
            <person name="Schmid M.W."/>
            <person name="Shirakawa M."/>
            <person name="Solano R."/>
            <person name="Spunde A."/>
            <person name="Suetsugu N."/>
            <person name="Sugano S."/>
            <person name="Sugiyama A."/>
            <person name="Sun R."/>
            <person name="Suzuki Y."/>
            <person name="Takenaka M."/>
            <person name="Takezawa D."/>
            <person name="Tomogane H."/>
            <person name="Tsuzuki M."/>
            <person name="Ueda T."/>
            <person name="Umeda M."/>
            <person name="Ward J.M."/>
            <person name="Watanabe Y."/>
            <person name="Yazaki K."/>
            <person name="Yokoyama R."/>
            <person name="Yoshitake Y."/>
            <person name="Yotsui I."/>
            <person name="Zachgo S."/>
            <person name="Schmutz J."/>
        </authorList>
    </citation>
    <scope>NUCLEOTIDE SEQUENCE [LARGE SCALE GENOMIC DNA]</scope>
    <source>
        <strain evidence="5">Tak-1</strain>
    </source>
</reference>
<dbReference type="Proteomes" id="UP000244005">
    <property type="component" value="Unassembled WGS sequence"/>
</dbReference>
<comment type="subcellular location">
    <subcellularLocation>
        <location evidence="1">Nucleus</location>
    </subcellularLocation>
</comment>
<accession>A0A2R6WDZ0</accession>
<keyword evidence="2" id="KW-0539">Nucleus</keyword>
<name>A0A2R6WDZ0_MARPO</name>
<dbReference type="PANTHER" id="PTHR31747">
    <property type="entry name" value="PROTEIN LSD1"/>
    <property type="match status" value="1"/>
</dbReference>